<evidence type="ECO:0000256" key="1">
    <source>
        <dbReference type="ARBA" id="ARBA00023015"/>
    </source>
</evidence>
<dbReference type="PROSITE" id="PS01124">
    <property type="entry name" value="HTH_ARAC_FAMILY_2"/>
    <property type="match status" value="1"/>
</dbReference>
<keyword evidence="6" id="KW-1185">Reference proteome</keyword>
<keyword evidence="3" id="KW-0804">Transcription</keyword>
<name>A0A1G6Y6S2_9ACTN</name>
<dbReference type="SUPFAM" id="SSF51215">
    <property type="entry name" value="Regulatory protein AraC"/>
    <property type="match status" value="1"/>
</dbReference>
<sequence>MVEQVTSGISYFTTAAGVELLLGRLGLYRYAPHLHDTFVVGAVSSGVATLSIDGRVHHPRVGQLVLCNPLEVHDGSALSGDVVYRSSFPSTAFLQDVVTDGRPGSRTRPVRFPVSVVDDPVGAAMFHRAHEVSRRGDCALEAEERLVETYAYCLARHAGVRTAGAGRTAGPVGRAVTLLSDRYADRITLADLVAEAGVPRHRLITAFRRQVGLTPHAYLVSRRTVAAKALLRGGEKSSDVAARTGFADQAHLTRTFKAHFGVTPGAYQQAVRAR</sequence>
<feature type="domain" description="HTH araC/xylS-type" evidence="4">
    <location>
        <begin position="173"/>
        <end position="270"/>
    </location>
</feature>
<dbReference type="InterPro" id="IPR037923">
    <property type="entry name" value="HTH-like"/>
</dbReference>
<dbReference type="EMBL" id="LT629688">
    <property type="protein sequence ID" value="SDD85407.1"/>
    <property type="molecule type" value="Genomic_DNA"/>
</dbReference>
<dbReference type="Pfam" id="PF12833">
    <property type="entry name" value="HTH_18"/>
    <property type="match status" value="1"/>
</dbReference>
<protein>
    <submittedName>
        <fullName evidence="5">AraC-type DNA-binding protein</fullName>
    </submittedName>
</protein>
<evidence type="ECO:0000313" key="6">
    <source>
        <dbReference type="Proteomes" id="UP000198546"/>
    </source>
</evidence>
<accession>A0A1G6Y6S2</accession>
<dbReference type="InterPro" id="IPR050204">
    <property type="entry name" value="AraC_XylS_family_regulators"/>
</dbReference>
<dbReference type="OrthoDB" id="3172070at2"/>
<dbReference type="InterPro" id="IPR009057">
    <property type="entry name" value="Homeodomain-like_sf"/>
</dbReference>
<dbReference type="SUPFAM" id="SSF46689">
    <property type="entry name" value="Homeodomain-like"/>
    <property type="match status" value="2"/>
</dbReference>
<dbReference type="STRING" id="675864.SAMN04489747_1900"/>
<dbReference type="AlphaFoldDB" id="A0A1G6Y6S2"/>
<evidence type="ECO:0000256" key="3">
    <source>
        <dbReference type="ARBA" id="ARBA00023163"/>
    </source>
</evidence>
<dbReference type="GO" id="GO:0043565">
    <property type="term" value="F:sequence-specific DNA binding"/>
    <property type="evidence" value="ECO:0007669"/>
    <property type="project" value="InterPro"/>
</dbReference>
<dbReference type="SMART" id="SM00342">
    <property type="entry name" value="HTH_ARAC"/>
    <property type="match status" value="1"/>
</dbReference>
<dbReference type="GO" id="GO:0003700">
    <property type="term" value="F:DNA-binding transcription factor activity"/>
    <property type="evidence" value="ECO:0007669"/>
    <property type="project" value="InterPro"/>
</dbReference>
<organism evidence="5 6">
    <name type="scientific">Auraticoccus monumenti</name>
    <dbReference type="NCBI Taxonomy" id="675864"/>
    <lineage>
        <taxon>Bacteria</taxon>
        <taxon>Bacillati</taxon>
        <taxon>Actinomycetota</taxon>
        <taxon>Actinomycetes</taxon>
        <taxon>Propionibacteriales</taxon>
        <taxon>Propionibacteriaceae</taxon>
        <taxon>Auraticoccus</taxon>
    </lineage>
</organism>
<dbReference type="PANTHER" id="PTHR46796">
    <property type="entry name" value="HTH-TYPE TRANSCRIPTIONAL ACTIVATOR RHAS-RELATED"/>
    <property type="match status" value="1"/>
</dbReference>
<dbReference type="Pfam" id="PF02311">
    <property type="entry name" value="AraC_binding"/>
    <property type="match status" value="1"/>
</dbReference>
<proteinExistence type="predicted"/>
<dbReference type="PANTHER" id="PTHR46796:SF2">
    <property type="entry name" value="TRANSCRIPTIONAL REGULATORY PROTEIN"/>
    <property type="match status" value="1"/>
</dbReference>
<keyword evidence="1" id="KW-0805">Transcription regulation</keyword>
<evidence type="ECO:0000256" key="2">
    <source>
        <dbReference type="ARBA" id="ARBA00023125"/>
    </source>
</evidence>
<reference evidence="5 6" key="1">
    <citation type="submission" date="2016-10" db="EMBL/GenBank/DDBJ databases">
        <authorList>
            <person name="de Groot N.N."/>
        </authorList>
    </citation>
    <scope>NUCLEOTIDE SEQUENCE [LARGE SCALE GENOMIC DNA]</scope>
    <source>
        <strain evidence="5 6">MON 2.2</strain>
    </source>
</reference>
<keyword evidence="2 5" id="KW-0238">DNA-binding</keyword>
<dbReference type="InterPro" id="IPR003313">
    <property type="entry name" value="AraC-bd"/>
</dbReference>
<dbReference type="Gene3D" id="1.10.10.60">
    <property type="entry name" value="Homeodomain-like"/>
    <property type="match status" value="1"/>
</dbReference>
<evidence type="ECO:0000313" key="5">
    <source>
        <dbReference type="EMBL" id="SDD85407.1"/>
    </source>
</evidence>
<gene>
    <name evidence="5" type="ORF">SAMN04489747_1900</name>
</gene>
<dbReference type="InterPro" id="IPR018060">
    <property type="entry name" value="HTH_AraC"/>
</dbReference>
<dbReference type="Proteomes" id="UP000198546">
    <property type="component" value="Chromosome i"/>
</dbReference>
<evidence type="ECO:0000259" key="4">
    <source>
        <dbReference type="PROSITE" id="PS01124"/>
    </source>
</evidence>